<dbReference type="HOGENOM" id="CLU_3070197_0_0_1"/>
<evidence type="ECO:0000313" key="2">
    <source>
        <dbReference type="Proteomes" id="UP000054279"/>
    </source>
</evidence>
<keyword evidence="2" id="KW-1185">Reference proteome</keyword>
<gene>
    <name evidence="1" type="ORF">M422DRAFT_269219</name>
</gene>
<accession>A0A0C9UKK7</accession>
<reference evidence="1 2" key="1">
    <citation type="submission" date="2014-06" db="EMBL/GenBank/DDBJ databases">
        <title>Evolutionary Origins and Diversification of the Mycorrhizal Mutualists.</title>
        <authorList>
            <consortium name="DOE Joint Genome Institute"/>
            <consortium name="Mycorrhizal Genomics Consortium"/>
            <person name="Kohler A."/>
            <person name="Kuo A."/>
            <person name="Nagy L.G."/>
            <person name="Floudas D."/>
            <person name="Copeland A."/>
            <person name="Barry K.W."/>
            <person name="Cichocki N."/>
            <person name="Veneault-Fourrey C."/>
            <person name="LaButti K."/>
            <person name="Lindquist E.A."/>
            <person name="Lipzen A."/>
            <person name="Lundell T."/>
            <person name="Morin E."/>
            <person name="Murat C."/>
            <person name="Riley R."/>
            <person name="Ohm R."/>
            <person name="Sun H."/>
            <person name="Tunlid A."/>
            <person name="Henrissat B."/>
            <person name="Grigoriev I.V."/>
            <person name="Hibbett D.S."/>
            <person name="Martin F."/>
        </authorList>
    </citation>
    <scope>NUCLEOTIDE SEQUENCE [LARGE SCALE GENOMIC DNA]</scope>
    <source>
        <strain evidence="1 2">SS14</strain>
    </source>
</reference>
<dbReference type="Proteomes" id="UP000054279">
    <property type="component" value="Unassembled WGS sequence"/>
</dbReference>
<proteinExistence type="predicted"/>
<name>A0A0C9UKK7_SPHS4</name>
<organism evidence="1 2">
    <name type="scientific">Sphaerobolus stellatus (strain SS14)</name>
    <dbReference type="NCBI Taxonomy" id="990650"/>
    <lineage>
        <taxon>Eukaryota</taxon>
        <taxon>Fungi</taxon>
        <taxon>Dikarya</taxon>
        <taxon>Basidiomycota</taxon>
        <taxon>Agaricomycotina</taxon>
        <taxon>Agaricomycetes</taxon>
        <taxon>Phallomycetidae</taxon>
        <taxon>Geastrales</taxon>
        <taxon>Sphaerobolaceae</taxon>
        <taxon>Sphaerobolus</taxon>
    </lineage>
</organism>
<dbReference type="EMBL" id="KN837284">
    <property type="protein sequence ID" value="KIJ29382.1"/>
    <property type="molecule type" value="Genomic_DNA"/>
</dbReference>
<dbReference type="AlphaFoldDB" id="A0A0C9UKK7"/>
<evidence type="ECO:0000313" key="1">
    <source>
        <dbReference type="EMBL" id="KIJ29382.1"/>
    </source>
</evidence>
<sequence length="53" mass="6251">MLTKLQKYLGIFLAYVDHSFGNGSVEGRLLGEWKKFLDGEEWKIEYVREKKSI</sequence>
<protein>
    <submittedName>
        <fullName evidence="1">Uncharacterized protein</fullName>
    </submittedName>
</protein>